<feature type="chain" id="PRO_5036829763" evidence="1">
    <location>
        <begin position="24"/>
        <end position="387"/>
    </location>
</feature>
<keyword evidence="1" id="KW-0732">Signal</keyword>
<evidence type="ECO:0000313" key="3">
    <source>
        <dbReference type="EMBL" id="MBN7825351.1"/>
    </source>
</evidence>
<proteinExistence type="predicted"/>
<evidence type="ECO:0000313" key="4">
    <source>
        <dbReference type="Proteomes" id="UP000664654"/>
    </source>
</evidence>
<name>A0A939DP32_9ALTE</name>
<evidence type="ECO:0000256" key="1">
    <source>
        <dbReference type="SAM" id="SignalP"/>
    </source>
</evidence>
<dbReference type="Proteomes" id="UP000664654">
    <property type="component" value="Unassembled WGS sequence"/>
</dbReference>
<reference evidence="3" key="1">
    <citation type="submission" date="2021-03" db="EMBL/GenBank/DDBJ databases">
        <title>novel species isolated from a fishpond in China.</title>
        <authorList>
            <person name="Lu H."/>
            <person name="Cai Z."/>
        </authorList>
    </citation>
    <scope>NUCLEOTIDE SEQUENCE</scope>
    <source>
        <strain evidence="3">JCM 30855</strain>
    </source>
</reference>
<comment type="caution">
    <text evidence="3">The sequence shown here is derived from an EMBL/GenBank/DDBJ whole genome shotgun (WGS) entry which is preliminary data.</text>
</comment>
<dbReference type="Pfam" id="PF04773">
    <property type="entry name" value="FecR"/>
    <property type="match status" value="1"/>
</dbReference>
<dbReference type="InterPro" id="IPR006860">
    <property type="entry name" value="FecR"/>
</dbReference>
<gene>
    <name evidence="3" type="ORF">J0A66_08970</name>
</gene>
<organism evidence="3 4">
    <name type="scientific">Bowmanella dokdonensis</name>
    <dbReference type="NCBI Taxonomy" id="751969"/>
    <lineage>
        <taxon>Bacteria</taxon>
        <taxon>Pseudomonadati</taxon>
        <taxon>Pseudomonadota</taxon>
        <taxon>Gammaproteobacteria</taxon>
        <taxon>Alteromonadales</taxon>
        <taxon>Alteromonadaceae</taxon>
        <taxon>Bowmanella</taxon>
    </lineage>
</organism>
<dbReference type="PANTHER" id="PTHR38731:SF3">
    <property type="entry name" value="BLL6125 PROTEIN"/>
    <property type="match status" value="1"/>
</dbReference>
<dbReference type="EMBL" id="JAFKCV010000004">
    <property type="protein sequence ID" value="MBN7825351.1"/>
    <property type="molecule type" value="Genomic_DNA"/>
</dbReference>
<keyword evidence="4" id="KW-1185">Reference proteome</keyword>
<sequence length="387" mass="41229">MFSDPRLTCSLMLLAGLGLPVQAELAPAGKAIMARGQVQASAEQQTRALKRASPVFQVDRVSTGAQSATQLRMLDGGLLSMQPETELAIHDYLYNEQTHQGSVSMSMLKGGLRTVTGALQHAQGQYQMDTPVATIGVRGTHYEARLVQGDLYLAGWQGIIDVQVTVPGKNAGFSLGPDEPYRFAIVRANGEVEFLIGAPALFAEGHNQPDGTGLLAQQAELDFSVEAPDRQLGEPAPSLSYDLTGRDFFDNERLVSEWTPGEGSDISRSGEATFDFLASHSLTSSQGALSSLSMSMQVNFDGAWVPSGNLSFTDSGGEWFAVFNGVLDSQSMDLVVNFASHGNNLADGNIQALLVDDARAILGNLSLFELDNPSVQVGGGFVLTEQP</sequence>
<evidence type="ECO:0000259" key="2">
    <source>
        <dbReference type="Pfam" id="PF04773"/>
    </source>
</evidence>
<dbReference type="RefSeq" id="WP_206573461.1">
    <property type="nucleotide sequence ID" value="NZ_JAFKCV010000004.1"/>
</dbReference>
<protein>
    <submittedName>
        <fullName evidence="3">FecR domain-containing protein</fullName>
    </submittedName>
</protein>
<feature type="signal peptide" evidence="1">
    <location>
        <begin position="1"/>
        <end position="23"/>
    </location>
</feature>
<feature type="domain" description="FecR protein" evidence="2">
    <location>
        <begin position="59"/>
        <end position="153"/>
    </location>
</feature>
<accession>A0A939DP32</accession>
<dbReference type="PANTHER" id="PTHR38731">
    <property type="entry name" value="LIPL45-RELATED LIPOPROTEIN-RELATED"/>
    <property type="match status" value="1"/>
</dbReference>
<dbReference type="AlphaFoldDB" id="A0A939DP32"/>